<reference evidence="2" key="2">
    <citation type="submission" date="2020-11" db="EMBL/GenBank/DDBJ databases">
        <authorList>
            <consortium name="DOE Joint Genome Institute"/>
            <person name="Kuo A."/>
            <person name="Miyauchi S."/>
            <person name="Kiss E."/>
            <person name="Drula E."/>
            <person name="Kohler A."/>
            <person name="Sanchez-Garcia M."/>
            <person name="Andreopoulos B."/>
            <person name="Barry K.W."/>
            <person name="Bonito G."/>
            <person name="Buee M."/>
            <person name="Carver A."/>
            <person name="Chen C."/>
            <person name="Cichocki N."/>
            <person name="Clum A."/>
            <person name="Culley D."/>
            <person name="Crous P.W."/>
            <person name="Fauchery L."/>
            <person name="Girlanda M."/>
            <person name="Hayes R."/>
            <person name="Keri Z."/>
            <person name="Labutti K."/>
            <person name="Lipzen A."/>
            <person name="Lombard V."/>
            <person name="Magnuson J."/>
            <person name="Maillard F."/>
            <person name="Morin E."/>
            <person name="Murat C."/>
            <person name="Nolan M."/>
            <person name="Ohm R."/>
            <person name="Pangilinan J."/>
            <person name="Pereira M."/>
            <person name="Perotto S."/>
            <person name="Peter M."/>
            <person name="Riley R."/>
            <person name="Sitrit Y."/>
            <person name="Stielow B."/>
            <person name="Szollosi G."/>
            <person name="Zifcakova L."/>
            <person name="Stursova M."/>
            <person name="Spatafora J.W."/>
            <person name="Tedersoo L."/>
            <person name="Vaario L.-M."/>
            <person name="Yamada A."/>
            <person name="Yan M."/>
            <person name="Wang P."/>
            <person name="Xu J."/>
            <person name="Bruns T."/>
            <person name="Baldrian P."/>
            <person name="Vilgalys R."/>
            <person name="Henrissat B."/>
            <person name="Grigoriev I.V."/>
            <person name="Hibbett D."/>
            <person name="Nagy L.G."/>
            <person name="Martin F.M."/>
        </authorList>
    </citation>
    <scope>NUCLEOTIDE SEQUENCE</scope>
    <source>
        <strain evidence="2">UH-Tt-Lm1</strain>
    </source>
</reference>
<feature type="region of interest" description="Disordered" evidence="1">
    <location>
        <begin position="89"/>
        <end position="128"/>
    </location>
</feature>
<keyword evidence="3" id="KW-1185">Reference proteome</keyword>
<evidence type="ECO:0000313" key="3">
    <source>
        <dbReference type="Proteomes" id="UP000736335"/>
    </source>
</evidence>
<protein>
    <submittedName>
        <fullName evidence="2">Uncharacterized protein</fullName>
    </submittedName>
</protein>
<gene>
    <name evidence="2" type="ORF">BJ322DRAFT_1021299</name>
</gene>
<name>A0A9P6HDH9_9AGAM</name>
<evidence type="ECO:0000313" key="2">
    <source>
        <dbReference type="EMBL" id="KAF9784573.1"/>
    </source>
</evidence>
<dbReference type="AlphaFoldDB" id="A0A9P6HDH9"/>
<reference evidence="2" key="1">
    <citation type="journal article" date="2020" name="Nat. Commun.">
        <title>Large-scale genome sequencing of mycorrhizal fungi provides insights into the early evolution of symbiotic traits.</title>
        <authorList>
            <person name="Miyauchi S."/>
            <person name="Kiss E."/>
            <person name="Kuo A."/>
            <person name="Drula E."/>
            <person name="Kohler A."/>
            <person name="Sanchez-Garcia M."/>
            <person name="Morin E."/>
            <person name="Andreopoulos B."/>
            <person name="Barry K.W."/>
            <person name="Bonito G."/>
            <person name="Buee M."/>
            <person name="Carver A."/>
            <person name="Chen C."/>
            <person name="Cichocki N."/>
            <person name="Clum A."/>
            <person name="Culley D."/>
            <person name="Crous P.W."/>
            <person name="Fauchery L."/>
            <person name="Girlanda M."/>
            <person name="Hayes R.D."/>
            <person name="Keri Z."/>
            <person name="LaButti K."/>
            <person name="Lipzen A."/>
            <person name="Lombard V."/>
            <person name="Magnuson J."/>
            <person name="Maillard F."/>
            <person name="Murat C."/>
            <person name="Nolan M."/>
            <person name="Ohm R.A."/>
            <person name="Pangilinan J."/>
            <person name="Pereira M.F."/>
            <person name="Perotto S."/>
            <person name="Peter M."/>
            <person name="Pfister S."/>
            <person name="Riley R."/>
            <person name="Sitrit Y."/>
            <person name="Stielow J.B."/>
            <person name="Szollosi G."/>
            <person name="Zifcakova L."/>
            <person name="Stursova M."/>
            <person name="Spatafora J.W."/>
            <person name="Tedersoo L."/>
            <person name="Vaario L.M."/>
            <person name="Yamada A."/>
            <person name="Yan M."/>
            <person name="Wang P."/>
            <person name="Xu J."/>
            <person name="Bruns T."/>
            <person name="Baldrian P."/>
            <person name="Vilgalys R."/>
            <person name="Dunand C."/>
            <person name="Henrissat B."/>
            <person name="Grigoriev I.V."/>
            <person name="Hibbett D."/>
            <person name="Nagy L.G."/>
            <person name="Martin F.M."/>
        </authorList>
    </citation>
    <scope>NUCLEOTIDE SEQUENCE</scope>
    <source>
        <strain evidence="2">UH-Tt-Lm1</strain>
    </source>
</reference>
<sequence>MSYVTPPIENTVHIPVPSPCSDTGDSNKENCVRLCCLKGLTSPHHPVGPLVSVVEGIIVDKAKDVEQALEHPILISYQLARMVKNLAEIKKSPSDTGHASDKGDSGSLADYIDSTSEGSPNPDSNQQGDVEFWSIGVSFRMRPKEGDTMLWH</sequence>
<comment type="caution">
    <text evidence="2">The sequence shown here is derived from an EMBL/GenBank/DDBJ whole genome shotgun (WGS) entry which is preliminary data.</text>
</comment>
<proteinExistence type="predicted"/>
<dbReference type="Proteomes" id="UP000736335">
    <property type="component" value="Unassembled WGS sequence"/>
</dbReference>
<organism evidence="2 3">
    <name type="scientific">Thelephora terrestris</name>
    <dbReference type="NCBI Taxonomy" id="56493"/>
    <lineage>
        <taxon>Eukaryota</taxon>
        <taxon>Fungi</taxon>
        <taxon>Dikarya</taxon>
        <taxon>Basidiomycota</taxon>
        <taxon>Agaricomycotina</taxon>
        <taxon>Agaricomycetes</taxon>
        <taxon>Thelephorales</taxon>
        <taxon>Thelephoraceae</taxon>
        <taxon>Thelephora</taxon>
    </lineage>
</organism>
<feature type="compositionally biased region" description="Basic and acidic residues" evidence="1">
    <location>
        <begin position="89"/>
        <end position="104"/>
    </location>
</feature>
<evidence type="ECO:0000256" key="1">
    <source>
        <dbReference type="SAM" id="MobiDB-lite"/>
    </source>
</evidence>
<accession>A0A9P6HDH9</accession>
<feature type="compositionally biased region" description="Polar residues" evidence="1">
    <location>
        <begin position="113"/>
        <end position="128"/>
    </location>
</feature>
<dbReference type="EMBL" id="WIUZ02000008">
    <property type="protein sequence ID" value="KAF9784573.1"/>
    <property type="molecule type" value="Genomic_DNA"/>
</dbReference>